<dbReference type="AlphaFoldDB" id="A0A1D3CS99"/>
<comment type="caution">
    <text evidence="1">The sequence shown here is derived from an EMBL/GenBank/DDBJ whole genome shotgun (WGS) entry which is preliminary data.</text>
</comment>
<dbReference type="VEuPathDB" id="ToxoDB:cyc_07907"/>
<proteinExistence type="predicted"/>
<evidence type="ECO:0000313" key="1">
    <source>
        <dbReference type="EMBL" id="OEH74081.1"/>
    </source>
</evidence>
<organism evidence="1 2">
    <name type="scientific">Cyclospora cayetanensis</name>
    <dbReference type="NCBI Taxonomy" id="88456"/>
    <lineage>
        <taxon>Eukaryota</taxon>
        <taxon>Sar</taxon>
        <taxon>Alveolata</taxon>
        <taxon>Apicomplexa</taxon>
        <taxon>Conoidasida</taxon>
        <taxon>Coccidia</taxon>
        <taxon>Eucoccidiorida</taxon>
        <taxon>Eimeriorina</taxon>
        <taxon>Eimeriidae</taxon>
        <taxon>Cyclospora</taxon>
    </lineage>
</organism>
<dbReference type="Proteomes" id="UP000095192">
    <property type="component" value="Unassembled WGS sequence"/>
</dbReference>
<gene>
    <name evidence="1" type="ORF">cyc_07907</name>
</gene>
<name>A0A1D3CS99_9EIME</name>
<evidence type="ECO:0000313" key="2">
    <source>
        <dbReference type="Proteomes" id="UP000095192"/>
    </source>
</evidence>
<accession>A0A1D3CS99</accession>
<keyword evidence="2" id="KW-1185">Reference proteome</keyword>
<dbReference type="EMBL" id="JROU02002134">
    <property type="protein sequence ID" value="OEH74081.1"/>
    <property type="molecule type" value="Genomic_DNA"/>
</dbReference>
<reference evidence="1 2" key="1">
    <citation type="journal article" date="2016" name="BMC Genomics">
        <title>Comparative genomics reveals Cyclospora cayetanensis possesses coccidia-like metabolism and invasion components but unique surface antigens.</title>
        <authorList>
            <person name="Liu S."/>
            <person name="Wang L."/>
            <person name="Zheng H."/>
            <person name="Xu Z."/>
            <person name="Roellig D.M."/>
            <person name="Li N."/>
            <person name="Frace M.A."/>
            <person name="Tang K."/>
            <person name="Arrowood M.J."/>
            <person name="Moss D.M."/>
            <person name="Zhang L."/>
            <person name="Feng Y."/>
            <person name="Xiao L."/>
        </authorList>
    </citation>
    <scope>NUCLEOTIDE SEQUENCE [LARGE SCALE GENOMIC DNA]</scope>
    <source>
        <strain evidence="1 2">CHN_HEN01</strain>
    </source>
</reference>
<sequence length="81" mass="9078">MESQSMIFQRSISAPLQAHINGQETLALPHTEANLLFEEMTQKCSVPVHYLAQSRRLRLADNQQEAMTGKATAVHGHFDSE</sequence>
<dbReference type="InParanoid" id="A0A1D3CS99"/>
<protein>
    <submittedName>
        <fullName evidence="1">Uncharacterized protein</fullName>
    </submittedName>
</protein>